<comment type="caution">
    <text evidence="2">The sequence shown here is derived from an EMBL/GenBank/DDBJ whole genome shotgun (WGS) entry which is preliminary data.</text>
</comment>
<evidence type="ECO:0000313" key="3">
    <source>
        <dbReference type="Proteomes" id="UP001268256"/>
    </source>
</evidence>
<dbReference type="EMBL" id="JAVMIP010000011">
    <property type="protein sequence ID" value="MDS3861321.1"/>
    <property type="molecule type" value="Genomic_DNA"/>
</dbReference>
<sequence length="72" mass="7965">MVQTPAKTLTMAEFLQRPETKPGNEYLEGQLSQKPMPQGKHSKLQGRLVTEINRIAEPAQIALALPELRGLA</sequence>
<evidence type="ECO:0000259" key="1">
    <source>
        <dbReference type="Pfam" id="PF05685"/>
    </source>
</evidence>
<feature type="domain" description="Putative restriction endonuclease" evidence="1">
    <location>
        <begin position="12"/>
        <end position="64"/>
    </location>
</feature>
<dbReference type="SUPFAM" id="SSF52980">
    <property type="entry name" value="Restriction endonuclease-like"/>
    <property type="match status" value="1"/>
</dbReference>
<reference evidence="3" key="1">
    <citation type="submission" date="2023-07" db="EMBL/GenBank/DDBJ databases">
        <authorList>
            <person name="Luz R."/>
            <person name="Cordeiro R."/>
            <person name="Fonseca A."/>
            <person name="Goncalves V."/>
        </authorList>
    </citation>
    <scope>NUCLEOTIDE SEQUENCE [LARGE SCALE GENOMIC DNA]</scope>
    <source>
        <strain evidence="3">BACA0444</strain>
    </source>
</reference>
<dbReference type="GO" id="GO:0004519">
    <property type="term" value="F:endonuclease activity"/>
    <property type="evidence" value="ECO:0007669"/>
    <property type="project" value="UniProtKB-KW"/>
</dbReference>
<proteinExistence type="predicted"/>
<keyword evidence="2" id="KW-0378">Hydrolase</keyword>
<name>A0AAE4FUP6_9CYAN</name>
<organism evidence="2 3">
    <name type="scientific">Pseudocalidococcus azoricus BACA0444</name>
    <dbReference type="NCBI Taxonomy" id="2918990"/>
    <lineage>
        <taxon>Bacteria</taxon>
        <taxon>Bacillati</taxon>
        <taxon>Cyanobacteriota</taxon>
        <taxon>Cyanophyceae</taxon>
        <taxon>Acaryochloridales</taxon>
        <taxon>Thermosynechococcaceae</taxon>
        <taxon>Pseudocalidococcus</taxon>
        <taxon>Pseudocalidococcus azoricus</taxon>
    </lineage>
</organism>
<accession>A0AAE4FUP6</accession>
<dbReference type="Proteomes" id="UP001268256">
    <property type="component" value="Unassembled WGS sequence"/>
</dbReference>
<evidence type="ECO:0000313" key="2">
    <source>
        <dbReference type="EMBL" id="MDS3861321.1"/>
    </source>
</evidence>
<gene>
    <name evidence="2" type="ORF">RIF25_10930</name>
</gene>
<dbReference type="AlphaFoldDB" id="A0AAE4FUP6"/>
<keyword evidence="3" id="KW-1185">Reference proteome</keyword>
<dbReference type="Pfam" id="PF05685">
    <property type="entry name" value="Uma2"/>
    <property type="match status" value="1"/>
</dbReference>
<protein>
    <submittedName>
        <fullName evidence="2">Uma2 family endonuclease</fullName>
    </submittedName>
</protein>
<dbReference type="InterPro" id="IPR008538">
    <property type="entry name" value="Uma2"/>
</dbReference>
<keyword evidence="2" id="KW-0540">Nuclease</keyword>
<dbReference type="InterPro" id="IPR011335">
    <property type="entry name" value="Restrct_endonuc-II-like"/>
</dbReference>
<dbReference type="InterPro" id="IPR012296">
    <property type="entry name" value="Nuclease_put_TT1808"/>
</dbReference>
<dbReference type="Gene3D" id="3.90.1570.10">
    <property type="entry name" value="tt1808, chain A"/>
    <property type="match status" value="1"/>
</dbReference>
<keyword evidence="2" id="KW-0255">Endonuclease</keyword>